<dbReference type="GO" id="GO:0004519">
    <property type="term" value="F:endonuclease activity"/>
    <property type="evidence" value="ECO:0007669"/>
    <property type="project" value="InterPro"/>
</dbReference>
<comment type="caution">
    <text evidence="3">The sequence shown here is derived from an EMBL/GenBank/DDBJ whole genome shotgun (WGS) entry which is preliminary data.</text>
</comment>
<comment type="similarity">
    <text evidence="1">To endonucleases of group I introns of fungi and phage.</text>
</comment>
<proteinExistence type="predicted"/>
<dbReference type="EMBL" id="LAZR01008275">
    <property type="protein sequence ID" value="KKM79873.1"/>
    <property type="molecule type" value="Genomic_DNA"/>
</dbReference>
<evidence type="ECO:0000259" key="2">
    <source>
        <dbReference type="PROSITE" id="PS50164"/>
    </source>
</evidence>
<dbReference type="Pfam" id="PF07460">
    <property type="entry name" value="NUMOD3"/>
    <property type="match status" value="2"/>
</dbReference>
<dbReference type="SUPFAM" id="SSF82771">
    <property type="entry name" value="GIY-YIG endonuclease"/>
    <property type="match status" value="1"/>
</dbReference>
<dbReference type="InterPro" id="IPR006350">
    <property type="entry name" value="Intron_endoG1"/>
</dbReference>
<dbReference type="GO" id="GO:0003677">
    <property type="term" value="F:DNA binding"/>
    <property type="evidence" value="ECO:0007669"/>
    <property type="project" value="InterPro"/>
</dbReference>
<dbReference type="NCBIfam" id="TIGR01453">
    <property type="entry name" value="grpIintron_endo"/>
    <property type="match status" value="1"/>
</dbReference>
<gene>
    <name evidence="3" type="ORF">LCGC14_1345630</name>
</gene>
<dbReference type="SMART" id="SM00496">
    <property type="entry name" value="IENR2"/>
    <property type="match status" value="3"/>
</dbReference>
<evidence type="ECO:0000313" key="3">
    <source>
        <dbReference type="EMBL" id="KKM79873.1"/>
    </source>
</evidence>
<dbReference type="SMART" id="SM00465">
    <property type="entry name" value="GIYc"/>
    <property type="match status" value="1"/>
</dbReference>
<dbReference type="AlphaFoldDB" id="A0A0F9KD32"/>
<dbReference type="Gene3D" id="3.40.1440.10">
    <property type="entry name" value="GIY-YIG endonuclease"/>
    <property type="match status" value="1"/>
</dbReference>
<organism evidence="3">
    <name type="scientific">marine sediment metagenome</name>
    <dbReference type="NCBI Taxonomy" id="412755"/>
    <lineage>
        <taxon>unclassified sequences</taxon>
        <taxon>metagenomes</taxon>
        <taxon>ecological metagenomes</taxon>
    </lineage>
</organism>
<protein>
    <recommendedName>
        <fullName evidence="2">GIY-YIG domain-containing protein</fullName>
    </recommendedName>
</protein>
<dbReference type="InterPro" id="IPR003611">
    <property type="entry name" value="NUMOD3"/>
</dbReference>
<accession>A0A0F9KD32</accession>
<dbReference type="InterPro" id="IPR000305">
    <property type="entry name" value="GIY-YIG_endonuc"/>
</dbReference>
<dbReference type="InterPro" id="IPR035901">
    <property type="entry name" value="GIY-YIG_endonuc_sf"/>
</dbReference>
<dbReference type="SUPFAM" id="SSF64496">
    <property type="entry name" value="DNA-binding domain of intron-encoded endonucleases"/>
    <property type="match status" value="1"/>
</dbReference>
<name>A0A0F9KD32_9ZZZZ</name>
<feature type="domain" description="GIY-YIG" evidence="2">
    <location>
        <begin position="56"/>
        <end position="144"/>
    </location>
</feature>
<sequence>IMFGYLKTISIFAMLLNCYAFSTQFTNATGFEDLLPLRSRSITLNEGGFLFNNMKEICGIYKISSKTHPERIYIGSTINFIIRKRLHVSKLHRNIHENQKLQNHCNKYGIEDLSFELLELVMFKEDLIGKEQVYLDTQNPYFNICKTARSRLGVKLTKKTKQKMSKAKKGKTAYQMTDEIRKNMSKAQKGKTSWIKGKKHSEETIHKMREAAKNRKPVFLETRRRTRRVICLKTGVIFNSIINTASYYKIHPKSIWRMINGRRGNKHNLKYYNEKI</sequence>
<dbReference type="PROSITE" id="PS50164">
    <property type="entry name" value="GIY_YIG"/>
    <property type="match status" value="1"/>
</dbReference>
<evidence type="ECO:0000256" key="1">
    <source>
        <dbReference type="ARBA" id="ARBA00010045"/>
    </source>
</evidence>
<reference evidence="3" key="1">
    <citation type="journal article" date="2015" name="Nature">
        <title>Complex archaea that bridge the gap between prokaryotes and eukaryotes.</title>
        <authorList>
            <person name="Spang A."/>
            <person name="Saw J.H."/>
            <person name="Jorgensen S.L."/>
            <person name="Zaremba-Niedzwiedzka K."/>
            <person name="Martijn J."/>
            <person name="Lind A.E."/>
            <person name="van Eijk R."/>
            <person name="Schleper C."/>
            <person name="Guy L."/>
            <person name="Ettema T.J."/>
        </authorList>
    </citation>
    <scope>NUCLEOTIDE SEQUENCE</scope>
</reference>
<feature type="non-terminal residue" evidence="3">
    <location>
        <position position="1"/>
    </location>
</feature>